<accession>A0ABQ3FH38</accession>
<reference evidence="5" key="1">
    <citation type="journal article" date="2019" name="Int. J. Syst. Evol. Microbiol.">
        <title>The Global Catalogue of Microorganisms (GCM) 10K type strain sequencing project: providing services to taxonomists for standard genome sequencing and annotation.</title>
        <authorList>
            <consortium name="The Broad Institute Genomics Platform"/>
            <consortium name="The Broad Institute Genome Sequencing Center for Infectious Disease"/>
            <person name="Wu L."/>
            <person name="Ma J."/>
        </authorList>
    </citation>
    <scope>NUCLEOTIDE SEQUENCE [LARGE SCALE GENOMIC DNA]</scope>
    <source>
        <strain evidence="5">KCTC 42082</strain>
    </source>
</reference>
<dbReference type="Pfam" id="PF02826">
    <property type="entry name" value="2-Hacid_dh_C"/>
    <property type="match status" value="1"/>
</dbReference>
<evidence type="ECO:0000313" key="5">
    <source>
        <dbReference type="Proteomes" id="UP000604243"/>
    </source>
</evidence>
<dbReference type="Proteomes" id="UP000604243">
    <property type="component" value="Unassembled WGS sequence"/>
</dbReference>
<evidence type="ECO:0000259" key="3">
    <source>
        <dbReference type="Pfam" id="PF02826"/>
    </source>
</evidence>
<keyword evidence="2" id="KW-0520">NAD</keyword>
<organism evidence="4 5">
    <name type="scientific">Kushneria pakistanensis</name>
    <dbReference type="NCBI Taxonomy" id="1508770"/>
    <lineage>
        <taxon>Bacteria</taxon>
        <taxon>Pseudomonadati</taxon>
        <taxon>Pseudomonadota</taxon>
        <taxon>Gammaproteobacteria</taxon>
        <taxon>Oceanospirillales</taxon>
        <taxon>Halomonadaceae</taxon>
        <taxon>Kushneria</taxon>
    </lineage>
</organism>
<dbReference type="CDD" id="cd12164">
    <property type="entry name" value="GDH_like_2"/>
    <property type="match status" value="1"/>
</dbReference>
<dbReference type="PANTHER" id="PTHR43333">
    <property type="entry name" value="2-HACID_DH_C DOMAIN-CONTAINING PROTEIN"/>
    <property type="match status" value="1"/>
</dbReference>
<gene>
    <name evidence="4" type="ORF">GCM10010082_15350</name>
</gene>
<evidence type="ECO:0000256" key="2">
    <source>
        <dbReference type="ARBA" id="ARBA00023027"/>
    </source>
</evidence>
<comment type="caution">
    <text evidence="4">The sequence shown here is derived from an EMBL/GenBank/DDBJ whole genome shotgun (WGS) entry which is preliminary data.</text>
</comment>
<feature type="domain" description="D-isomer specific 2-hydroxyacid dehydrogenase NAD-binding" evidence="3">
    <location>
        <begin position="104"/>
        <end position="273"/>
    </location>
</feature>
<protein>
    <submittedName>
        <fullName evidence="4">Glyoxylate/hydroxypyruvate reductase A</fullName>
    </submittedName>
</protein>
<proteinExistence type="predicted"/>
<dbReference type="SUPFAM" id="SSF51735">
    <property type="entry name" value="NAD(P)-binding Rossmann-fold domains"/>
    <property type="match status" value="1"/>
</dbReference>
<dbReference type="InterPro" id="IPR006140">
    <property type="entry name" value="D-isomer_DH_NAD-bd"/>
</dbReference>
<evidence type="ECO:0000313" key="4">
    <source>
        <dbReference type="EMBL" id="GHC23897.1"/>
    </source>
</evidence>
<dbReference type="PANTHER" id="PTHR43333:SF1">
    <property type="entry name" value="D-ISOMER SPECIFIC 2-HYDROXYACID DEHYDROGENASE NAD-BINDING DOMAIN-CONTAINING PROTEIN"/>
    <property type="match status" value="1"/>
</dbReference>
<name>A0ABQ3FH38_9GAMM</name>
<dbReference type="EMBL" id="BMZM01000002">
    <property type="protein sequence ID" value="GHC23897.1"/>
    <property type="molecule type" value="Genomic_DNA"/>
</dbReference>
<evidence type="ECO:0000256" key="1">
    <source>
        <dbReference type="ARBA" id="ARBA00023002"/>
    </source>
</evidence>
<sequence length="308" mass="34535">MALLYKSDPDRGRRWQALFAEHAPDIEFRQWPDIGNPADIRYLLAWQPPEAIETLLPHLEVLFATSAGIDQFDPSILPDALPVVRMLDPSIEQGMIEYATFATLWLHRHMADYVRQQREHHWQAHMLVPPGKRRIGILGLGQLGGAIARHLKGYGFVVSGWSRTPREMDGITTHAGEAALEDFLATSDILICVLPLTDATRGVLNETLFNRLPSGAALINMGRGEHLVEADLTRALATGRLSGAVLDVLREEPPAVDHPFWQDPRILMTPHVGAMTQPDTAFPVLLENLRRHQRGEPMLGRVDRQRGY</sequence>
<dbReference type="Gene3D" id="3.40.50.720">
    <property type="entry name" value="NAD(P)-binding Rossmann-like Domain"/>
    <property type="match status" value="2"/>
</dbReference>
<dbReference type="InterPro" id="IPR036291">
    <property type="entry name" value="NAD(P)-bd_dom_sf"/>
</dbReference>
<dbReference type="RefSeq" id="WP_189516799.1">
    <property type="nucleotide sequence ID" value="NZ_BMZM01000002.1"/>
</dbReference>
<keyword evidence="5" id="KW-1185">Reference proteome</keyword>
<keyword evidence="1" id="KW-0560">Oxidoreductase</keyword>